<organism evidence="1 2">
    <name type="scientific">Mycoplasmopsis columbina SF7</name>
    <dbReference type="NCBI Taxonomy" id="1037410"/>
    <lineage>
        <taxon>Bacteria</taxon>
        <taxon>Bacillati</taxon>
        <taxon>Mycoplasmatota</taxon>
        <taxon>Mycoplasmoidales</taxon>
        <taxon>Metamycoplasmataceae</taxon>
        <taxon>Mycoplasmopsis</taxon>
    </lineage>
</organism>
<gene>
    <name evidence="1" type="ORF">MCSF7_02644</name>
</gene>
<dbReference type="AlphaFoldDB" id="F9UJ71"/>
<evidence type="ECO:0000313" key="2">
    <source>
        <dbReference type="Proteomes" id="UP000004978"/>
    </source>
</evidence>
<sequence>MQGIFCIKNALQTRLKYNFGGLINNIKLTFKDGLSIENII</sequence>
<name>F9UJ71_9BACT</name>
<comment type="caution">
    <text evidence="1">The sequence shown here is derived from an EMBL/GenBank/DDBJ whole genome shotgun (WGS) entry which is preliminary data.</text>
</comment>
<proteinExistence type="predicted"/>
<dbReference type="RefSeq" id="WP_006608337.1">
    <property type="nucleotide sequence ID" value="NZ_AFXA01000002.1"/>
</dbReference>
<reference evidence="1 2" key="1">
    <citation type="journal article" date="2013" name="Genome Announc.">
        <title>Genome Sequence of Mycoplasma columbinum Strain SF7.</title>
        <authorList>
            <person name="Guo Z."/>
            <person name="Xu X."/>
            <person name="Zheng Q."/>
            <person name="Li T."/>
            <person name="Kuang S."/>
            <person name="Zhang Z."/>
            <person name="Chen Y."/>
            <person name="Lu X."/>
            <person name="Zhou R."/>
            <person name="Bi D."/>
            <person name="Jin H."/>
        </authorList>
    </citation>
    <scope>NUCLEOTIDE SEQUENCE [LARGE SCALE GENOMIC DNA]</scope>
    <source>
        <strain evidence="1 2">SF7</strain>
    </source>
</reference>
<dbReference type="Proteomes" id="UP000004978">
    <property type="component" value="Unassembled WGS sequence"/>
</dbReference>
<evidence type="ECO:0000313" key="1">
    <source>
        <dbReference type="EMBL" id="EGV00567.1"/>
    </source>
</evidence>
<protein>
    <submittedName>
        <fullName evidence="1">Uncharacterized protein</fullName>
    </submittedName>
</protein>
<accession>F9UJ71</accession>
<keyword evidence="2" id="KW-1185">Reference proteome</keyword>
<dbReference type="STRING" id="1037410.MCSF7_02644"/>
<dbReference type="EMBL" id="AFXA01000002">
    <property type="protein sequence ID" value="EGV00567.1"/>
    <property type="molecule type" value="Genomic_DNA"/>
</dbReference>